<gene>
    <name evidence="1" type="ORF">L1987_42508</name>
</gene>
<reference evidence="1 2" key="2">
    <citation type="journal article" date="2022" name="Mol. Ecol. Resour.">
        <title>The genomes of chicory, endive, great burdock and yacon provide insights into Asteraceae paleo-polyploidization history and plant inulin production.</title>
        <authorList>
            <person name="Fan W."/>
            <person name="Wang S."/>
            <person name="Wang H."/>
            <person name="Wang A."/>
            <person name="Jiang F."/>
            <person name="Liu H."/>
            <person name="Zhao H."/>
            <person name="Xu D."/>
            <person name="Zhang Y."/>
        </authorList>
    </citation>
    <scope>NUCLEOTIDE SEQUENCE [LARGE SCALE GENOMIC DNA]</scope>
    <source>
        <strain evidence="2">cv. Yunnan</strain>
        <tissue evidence="1">Leaves</tissue>
    </source>
</reference>
<evidence type="ECO:0000313" key="2">
    <source>
        <dbReference type="Proteomes" id="UP001056120"/>
    </source>
</evidence>
<dbReference type="Proteomes" id="UP001056120">
    <property type="component" value="Linkage Group LG14"/>
</dbReference>
<evidence type="ECO:0000313" key="1">
    <source>
        <dbReference type="EMBL" id="KAI3783426.1"/>
    </source>
</evidence>
<accession>A0ACB9GJP4</accession>
<organism evidence="1 2">
    <name type="scientific">Smallanthus sonchifolius</name>
    <dbReference type="NCBI Taxonomy" id="185202"/>
    <lineage>
        <taxon>Eukaryota</taxon>
        <taxon>Viridiplantae</taxon>
        <taxon>Streptophyta</taxon>
        <taxon>Embryophyta</taxon>
        <taxon>Tracheophyta</taxon>
        <taxon>Spermatophyta</taxon>
        <taxon>Magnoliopsida</taxon>
        <taxon>eudicotyledons</taxon>
        <taxon>Gunneridae</taxon>
        <taxon>Pentapetalae</taxon>
        <taxon>asterids</taxon>
        <taxon>campanulids</taxon>
        <taxon>Asterales</taxon>
        <taxon>Asteraceae</taxon>
        <taxon>Asteroideae</taxon>
        <taxon>Heliantheae alliance</taxon>
        <taxon>Millerieae</taxon>
        <taxon>Smallanthus</taxon>
    </lineage>
</organism>
<comment type="caution">
    <text evidence="1">The sequence shown here is derived from an EMBL/GenBank/DDBJ whole genome shotgun (WGS) entry which is preliminary data.</text>
</comment>
<proteinExistence type="predicted"/>
<dbReference type="EMBL" id="CM042031">
    <property type="protein sequence ID" value="KAI3783426.1"/>
    <property type="molecule type" value="Genomic_DNA"/>
</dbReference>
<keyword evidence="2" id="KW-1185">Reference proteome</keyword>
<sequence length="95" mass="10460">MRPPLVSFSGLDRKGLNPVMLLRFPSRLLHGVLPERVRRSNQIPPRKLPSDLLETIPSAASAKRYAAEGQLCLHGGSPRPFRAQRHADLGRGIGC</sequence>
<protein>
    <submittedName>
        <fullName evidence="1">Uncharacterized protein</fullName>
    </submittedName>
</protein>
<name>A0ACB9GJP4_9ASTR</name>
<reference evidence="2" key="1">
    <citation type="journal article" date="2022" name="Mol. Ecol. Resour.">
        <title>The genomes of chicory, endive, great burdock and yacon provide insights into Asteraceae palaeo-polyploidization history and plant inulin production.</title>
        <authorList>
            <person name="Fan W."/>
            <person name="Wang S."/>
            <person name="Wang H."/>
            <person name="Wang A."/>
            <person name="Jiang F."/>
            <person name="Liu H."/>
            <person name="Zhao H."/>
            <person name="Xu D."/>
            <person name="Zhang Y."/>
        </authorList>
    </citation>
    <scope>NUCLEOTIDE SEQUENCE [LARGE SCALE GENOMIC DNA]</scope>
    <source>
        <strain evidence="2">cv. Yunnan</strain>
    </source>
</reference>